<dbReference type="AlphaFoldDB" id="A0A543JFM1"/>
<evidence type="ECO:0000313" key="2">
    <source>
        <dbReference type="EMBL" id="TQM81596.1"/>
    </source>
</evidence>
<dbReference type="Proteomes" id="UP000316628">
    <property type="component" value="Unassembled WGS sequence"/>
</dbReference>
<name>A0A543JFM1_9PSEU</name>
<protein>
    <submittedName>
        <fullName evidence="2">Uncharacterized protein DUF3180</fullName>
    </submittedName>
</protein>
<feature type="transmembrane region" description="Helical" evidence="1">
    <location>
        <begin position="77"/>
        <end position="104"/>
    </location>
</feature>
<gene>
    <name evidence="2" type="ORF">FHX81_3963</name>
</gene>
<reference evidence="2 3" key="1">
    <citation type="submission" date="2019-06" db="EMBL/GenBank/DDBJ databases">
        <title>Sequencing the genomes of 1000 actinobacteria strains.</title>
        <authorList>
            <person name="Klenk H.-P."/>
        </authorList>
    </citation>
    <scope>NUCLEOTIDE SEQUENCE [LARGE SCALE GENOMIC DNA]</scope>
    <source>
        <strain evidence="2 3">DSM 45456</strain>
    </source>
</reference>
<evidence type="ECO:0000313" key="3">
    <source>
        <dbReference type="Proteomes" id="UP000316628"/>
    </source>
</evidence>
<dbReference type="OrthoDB" id="3825558at2"/>
<keyword evidence="1" id="KW-1133">Transmembrane helix</keyword>
<dbReference type="RefSeq" id="WP_141979538.1">
    <property type="nucleotide sequence ID" value="NZ_VFPP01000001.1"/>
</dbReference>
<proteinExistence type="predicted"/>
<sequence>MRFTKPRDLLAAGLVAGLLAHLLTRLAYDTLPPLPTFAGFTLLVIAIVNAWLAFSLRARILRKPGARPVEPLTAARAVAFAKASSLLGAIMLGAWAGVLAYVLPVRGEFEAADHDTVSGVVGAVCAAVLIAAALWLERCCKTPEDPRPDQ</sequence>
<evidence type="ECO:0000256" key="1">
    <source>
        <dbReference type="SAM" id="Phobius"/>
    </source>
</evidence>
<dbReference type="EMBL" id="VFPP01000001">
    <property type="protein sequence ID" value="TQM81596.1"/>
    <property type="molecule type" value="Genomic_DNA"/>
</dbReference>
<keyword evidence="1" id="KW-0812">Transmembrane</keyword>
<keyword evidence="1" id="KW-0472">Membrane</keyword>
<organism evidence="2 3">
    <name type="scientific">Saccharothrix saharensis</name>
    <dbReference type="NCBI Taxonomy" id="571190"/>
    <lineage>
        <taxon>Bacteria</taxon>
        <taxon>Bacillati</taxon>
        <taxon>Actinomycetota</taxon>
        <taxon>Actinomycetes</taxon>
        <taxon>Pseudonocardiales</taxon>
        <taxon>Pseudonocardiaceae</taxon>
        <taxon>Saccharothrix</taxon>
    </lineage>
</organism>
<feature type="transmembrane region" description="Helical" evidence="1">
    <location>
        <begin position="37"/>
        <end position="56"/>
    </location>
</feature>
<dbReference type="Pfam" id="PF11377">
    <property type="entry name" value="DUF3180"/>
    <property type="match status" value="1"/>
</dbReference>
<accession>A0A543JFM1</accession>
<dbReference type="InterPro" id="IPR021517">
    <property type="entry name" value="DUF3180"/>
</dbReference>
<feature type="transmembrane region" description="Helical" evidence="1">
    <location>
        <begin position="116"/>
        <end position="136"/>
    </location>
</feature>
<comment type="caution">
    <text evidence="2">The sequence shown here is derived from an EMBL/GenBank/DDBJ whole genome shotgun (WGS) entry which is preliminary data.</text>
</comment>
<keyword evidence="3" id="KW-1185">Reference proteome</keyword>